<dbReference type="InterPro" id="IPR036249">
    <property type="entry name" value="Thioredoxin-like_sf"/>
</dbReference>
<dbReference type="Gene3D" id="3.40.30.10">
    <property type="entry name" value="Glutaredoxin"/>
    <property type="match status" value="1"/>
</dbReference>
<dbReference type="InterPro" id="IPR023205">
    <property type="entry name" value="DsbA/DsbL"/>
</dbReference>
<feature type="domain" description="DSBA-like thioredoxin" evidence="8">
    <location>
        <begin position="45"/>
        <end position="187"/>
    </location>
</feature>
<reference evidence="9" key="1">
    <citation type="journal article" date="2020" name="mSystems">
        <title>Genome- and Community-Level Interaction Insights into Carbon Utilization and Element Cycling Functions of Hydrothermarchaeota in Hydrothermal Sediment.</title>
        <authorList>
            <person name="Zhou Z."/>
            <person name="Liu Y."/>
            <person name="Xu W."/>
            <person name="Pan J."/>
            <person name="Luo Z.H."/>
            <person name="Li M."/>
        </authorList>
    </citation>
    <scope>NUCLEOTIDE SEQUENCE [LARGE SCALE GENOMIC DNA]</scope>
    <source>
        <strain evidence="9">HyVt-26</strain>
    </source>
</reference>
<sequence>MIQKVFLALSLLLGSQVAMAQFQEGVHYFKIEQAPGAAVSDTIEVTELFSYACSHCNTFEPYMQSWNKSKAEYIKLNRLPVAFGRRAWELMARGYMASEMMGIAEESHVAMMDAIWKEHKQFRSLDELADFYSQFGVEKNAYIAHFKSFAADSKMRKGQRDVKLFGIKGTPSLVVNRKYRIESNANVPGFEVMLKVADFLAEREHAADLAAND</sequence>
<dbReference type="CDD" id="cd03019">
    <property type="entry name" value="DsbA_DsbA"/>
    <property type="match status" value="1"/>
</dbReference>
<organism evidence="9">
    <name type="scientific">Thiolapillus brandeum</name>
    <dbReference type="NCBI Taxonomy" id="1076588"/>
    <lineage>
        <taxon>Bacteria</taxon>
        <taxon>Pseudomonadati</taxon>
        <taxon>Pseudomonadota</taxon>
        <taxon>Gammaproteobacteria</taxon>
        <taxon>Chromatiales</taxon>
        <taxon>Sedimenticolaceae</taxon>
        <taxon>Thiolapillus</taxon>
    </lineage>
</organism>
<dbReference type="PANTHER" id="PTHR35891:SF2">
    <property type="entry name" value="THIOL:DISULFIDE INTERCHANGE PROTEIN DSBA"/>
    <property type="match status" value="1"/>
</dbReference>
<keyword evidence="5" id="KW-0574">Periplasm</keyword>
<dbReference type="EMBL" id="DRCV01000075">
    <property type="protein sequence ID" value="HDK37706.1"/>
    <property type="molecule type" value="Genomic_DNA"/>
</dbReference>
<evidence type="ECO:0000256" key="1">
    <source>
        <dbReference type="ARBA" id="ARBA00005791"/>
    </source>
</evidence>
<dbReference type="GO" id="GO:0042597">
    <property type="term" value="C:periplasmic space"/>
    <property type="evidence" value="ECO:0007669"/>
    <property type="project" value="UniProtKB-SubCell"/>
</dbReference>
<evidence type="ECO:0000256" key="3">
    <source>
        <dbReference type="ARBA" id="ARBA00023157"/>
    </source>
</evidence>
<evidence type="ECO:0000256" key="7">
    <source>
        <dbReference type="SAM" id="SignalP"/>
    </source>
</evidence>
<comment type="similarity">
    <text evidence="1">Belongs to the thioredoxin family. DsbA subfamily.</text>
</comment>
<dbReference type="GO" id="GO:0016491">
    <property type="term" value="F:oxidoreductase activity"/>
    <property type="evidence" value="ECO:0007669"/>
    <property type="project" value="InterPro"/>
</dbReference>
<dbReference type="PANTHER" id="PTHR35891">
    <property type="entry name" value="THIOL:DISULFIDE INTERCHANGE PROTEIN DSBA"/>
    <property type="match status" value="1"/>
</dbReference>
<dbReference type="AlphaFoldDB" id="A0A831NXT9"/>
<name>A0A831NXT9_9GAMM</name>
<dbReference type="PIRSF" id="PIRSF001488">
    <property type="entry name" value="Tdi_protein"/>
    <property type="match status" value="1"/>
</dbReference>
<dbReference type="Pfam" id="PF01323">
    <property type="entry name" value="DSBA"/>
    <property type="match status" value="1"/>
</dbReference>
<evidence type="ECO:0000259" key="8">
    <source>
        <dbReference type="Pfam" id="PF01323"/>
    </source>
</evidence>
<keyword evidence="2 7" id="KW-0732">Signal</keyword>
<feature type="signal peptide" evidence="7">
    <location>
        <begin position="1"/>
        <end position="20"/>
    </location>
</feature>
<dbReference type="InterPro" id="IPR001853">
    <property type="entry name" value="DSBA-like_thioredoxin_dom"/>
</dbReference>
<protein>
    <recommendedName>
        <fullName evidence="5">Thiol:disulfide interchange protein</fullName>
    </recommendedName>
</protein>
<evidence type="ECO:0000313" key="9">
    <source>
        <dbReference type="EMBL" id="HDK37706.1"/>
    </source>
</evidence>
<evidence type="ECO:0000256" key="4">
    <source>
        <dbReference type="ARBA" id="ARBA00023284"/>
    </source>
</evidence>
<feature type="chain" id="PRO_5032570863" description="Thiol:disulfide interchange protein" evidence="7">
    <location>
        <begin position="21"/>
        <end position="213"/>
    </location>
</feature>
<dbReference type="InterPro" id="IPR050824">
    <property type="entry name" value="Thiol_disulfide_DsbA"/>
</dbReference>
<accession>A0A831NXT9</accession>
<dbReference type="Proteomes" id="UP000885822">
    <property type="component" value="Unassembled WGS sequence"/>
</dbReference>
<keyword evidence="3 5" id="KW-1015">Disulfide bond</keyword>
<dbReference type="SUPFAM" id="SSF52833">
    <property type="entry name" value="Thioredoxin-like"/>
    <property type="match status" value="1"/>
</dbReference>
<gene>
    <name evidence="9" type="ORF">ENG92_01645</name>
</gene>
<feature type="disulfide bond" description="Redox-active" evidence="6">
    <location>
        <begin position="53"/>
        <end position="56"/>
    </location>
</feature>
<evidence type="ECO:0000256" key="5">
    <source>
        <dbReference type="PIRNR" id="PIRNR001488"/>
    </source>
</evidence>
<evidence type="ECO:0000256" key="6">
    <source>
        <dbReference type="PIRSR" id="PIRSR001488-1"/>
    </source>
</evidence>
<comment type="subcellular location">
    <subcellularLocation>
        <location evidence="5">Periplasm</location>
    </subcellularLocation>
</comment>
<evidence type="ECO:0000256" key="2">
    <source>
        <dbReference type="ARBA" id="ARBA00022729"/>
    </source>
</evidence>
<proteinExistence type="inferred from homology"/>
<keyword evidence="4" id="KW-0676">Redox-active center</keyword>
<comment type="caution">
    <text evidence="9">The sequence shown here is derived from an EMBL/GenBank/DDBJ whole genome shotgun (WGS) entry which is preliminary data.</text>
</comment>